<dbReference type="PROSITE" id="PS51257">
    <property type="entry name" value="PROKAR_LIPOPROTEIN"/>
    <property type="match status" value="1"/>
</dbReference>
<accession>A0A1V9G8B7</accession>
<proteinExistence type="predicted"/>
<dbReference type="RefSeq" id="WP_081144562.1">
    <property type="nucleotide sequence ID" value="NZ_LVYD01000001.1"/>
</dbReference>
<dbReference type="AlphaFoldDB" id="A0A1V9G8B7"/>
<organism evidence="1 2">
    <name type="scientific">Niastella vici</name>
    <dbReference type="NCBI Taxonomy" id="1703345"/>
    <lineage>
        <taxon>Bacteria</taxon>
        <taxon>Pseudomonadati</taxon>
        <taxon>Bacteroidota</taxon>
        <taxon>Chitinophagia</taxon>
        <taxon>Chitinophagales</taxon>
        <taxon>Chitinophagaceae</taxon>
        <taxon>Niastella</taxon>
    </lineage>
</organism>
<protein>
    <submittedName>
        <fullName evidence="1">Uncharacterized protein</fullName>
    </submittedName>
</protein>
<evidence type="ECO:0000313" key="2">
    <source>
        <dbReference type="Proteomes" id="UP000192796"/>
    </source>
</evidence>
<reference evidence="1 2" key="1">
    <citation type="submission" date="2016-03" db="EMBL/GenBank/DDBJ databases">
        <title>Niastella vici sp. nov., isolated from farmland soil.</title>
        <authorList>
            <person name="Chen L."/>
            <person name="Wang D."/>
            <person name="Yang S."/>
            <person name="Wang G."/>
        </authorList>
    </citation>
    <scope>NUCLEOTIDE SEQUENCE [LARGE SCALE GENOMIC DNA]</scope>
    <source>
        <strain evidence="1 2">DJ57</strain>
    </source>
</reference>
<gene>
    <name evidence="1" type="ORF">A3860_00395</name>
</gene>
<evidence type="ECO:0000313" key="1">
    <source>
        <dbReference type="EMBL" id="OQP66863.1"/>
    </source>
</evidence>
<keyword evidence="2" id="KW-1185">Reference proteome</keyword>
<sequence>MPPRLIFPKLPVIFTLLLQAALSCKYRFAPASFITCNAETTPVTLYYNRNNPPVHRFDLKKE</sequence>
<dbReference type="EMBL" id="LVYD01000001">
    <property type="protein sequence ID" value="OQP66863.1"/>
    <property type="molecule type" value="Genomic_DNA"/>
</dbReference>
<comment type="caution">
    <text evidence="1">The sequence shown here is derived from an EMBL/GenBank/DDBJ whole genome shotgun (WGS) entry which is preliminary data.</text>
</comment>
<dbReference type="Proteomes" id="UP000192796">
    <property type="component" value="Unassembled WGS sequence"/>
</dbReference>
<name>A0A1V9G8B7_9BACT</name>